<dbReference type="EMBL" id="KV454433">
    <property type="protein sequence ID" value="ODQ79113.1"/>
    <property type="molecule type" value="Genomic_DNA"/>
</dbReference>
<dbReference type="RefSeq" id="XP_018984441.1">
    <property type="nucleotide sequence ID" value="XM_019129212.1"/>
</dbReference>
<gene>
    <name evidence="1" type="ORF">BABINDRAFT_162176</name>
</gene>
<evidence type="ECO:0000313" key="2">
    <source>
        <dbReference type="Proteomes" id="UP000094336"/>
    </source>
</evidence>
<evidence type="ECO:0000313" key="1">
    <source>
        <dbReference type="EMBL" id="ODQ79113.1"/>
    </source>
</evidence>
<reference evidence="2" key="1">
    <citation type="submission" date="2016-05" db="EMBL/GenBank/DDBJ databases">
        <title>Comparative genomics of biotechnologically important yeasts.</title>
        <authorList>
            <consortium name="DOE Joint Genome Institute"/>
            <person name="Riley R."/>
            <person name="Haridas S."/>
            <person name="Wolfe K.H."/>
            <person name="Lopes M.R."/>
            <person name="Hittinger C.T."/>
            <person name="Goker M."/>
            <person name="Salamov A."/>
            <person name="Wisecaver J."/>
            <person name="Long T.M."/>
            <person name="Aerts A.L."/>
            <person name="Barry K."/>
            <person name="Choi C."/>
            <person name="Clum A."/>
            <person name="Coughlan A.Y."/>
            <person name="Deshpande S."/>
            <person name="Douglass A.P."/>
            <person name="Hanson S.J."/>
            <person name="Klenk H.-P."/>
            <person name="Labutti K."/>
            <person name="Lapidus A."/>
            <person name="Lindquist E."/>
            <person name="Lipzen A."/>
            <person name="Meier-Kolthoff J.P."/>
            <person name="Ohm R.A."/>
            <person name="Otillar R.P."/>
            <person name="Pangilinan J."/>
            <person name="Peng Y."/>
            <person name="Rokas A."/>
            <person name="Rosa C.A."/>
            <person name="Scheuner C."/>
            <person name="Sibirny A.A."/>
            <person name="Slot J.C."/>
            <person name="Stielow J.B."/>
            <person name="Sun H."/>
            <person name="Kurtzman C.P."/>
            <person name="Blackwell M."/>
            <person name="Grigoriev I.V."/>
            <person name="Jeffries T.W."/>
        </authorList>
    </citation>
    <scope>NUCLEOTIDE SEQUENCE [LARGE SCALE GENOMIC DNA]</scope>
    <source>
        <strain evidence="2">NRRL Y-12698</strain>
    </source>
</reference>
<dbReference type="AlphaFoldDB" id="A0A1E3QN57"/>
<dbReference type="Proteomes" id="UP000094336">
    <property type="component" value="Unassembled WGS sequence"/>
</dbReference>
<name>A0A1E3QN57_9ASCO</name>
<dbReference type="GeneID" id="30147065"/>
<sequence>MARQSKTGSSEAKRPISKSRPETYIFYFLESPASSGIQFTRQKKCDLAFTLLAGISAY</sequence>
<organism evidence="1 2">
    <name type="scientific">Babjeviella inositovora NRRL Y-12698</name>
    <dbReference type="NCBI Taxonomy" id="984486"/>
    <lineage>
        <taxon>Eukaryota</taxon>
        <taxon>Fungi</taxon>
        <taxon>Dikarya</taxon>
        <taxon>Ascomycota</taxon>
        <taxon>Saccharomycotina</taxon>
        <taxon>Pichiomycetes</taxon>
        <taxon>Serinales incertae sedis</taxon>
        <taxon>Babjeviella</taxon>
    </lineage>
</organism>
<keyword evidence="2" id="KW-1185">Reference proteome</keyword>
<protein>
    <submittedName>
        <fullName evidence="1">Uncharacterized protein</fullName>
    </submittedName>
</protein>
<accession>A0A1E3QN57</accession>
<proteinExistence type="predicted"/>